<dbReference type="SMART" id="SM00028">
    <property type="entry name" value="TPR"/>
    <property type="match status" value="2"/>
</dbReference>
<dbReference type="GO" id="GO:0000160">
    <property type="term" value="P:phosphorelay signal transduction system"/>
    <property type="evidence" value="ECO:0007669"/>
    <property type="project" value="InterPro"/>
</dbReference>
<feature type="domain" description="OmpR/PhoB-type" evidence="5">
    <location>
        <begin position="47"/>
        <end position="145"/>
    </location>
</feature>
<feature type="region of interest" description="Disordered" evidence="4">
    <location>
        <begin position="1"/>
        <end position="24"/>
    </location>
</feature>
<dbReference type="CDD" id="cd00383">
    <property type="entry name" value="trans_reg_C"/>
    <property type="match status" value="1"/>
</dbReference>
<dbReference type="InterPro" id="IPR011990">
    <property type="entry name" value="TPR-like_helical_dom_sf"/>
</dbReference>
<dbReference type="InterPro" id="IPR016032">
    <property type="entry name" value="Sig_transdc_resp-reg_C-effctor"/>
</dbReference>
<dbReference type="GO" id="GO:0003677">
    <property type="term" value="F:DNA binding"/>
    <property type="evidence" value="ECO:0007669"/>
    <property type="project" value="UniProtKB-UniRule"/>
</dbReference>
<comment type="caution">
    <text evidence="6">The sequence shown here is derived from an EMBL/GenBank/DDBJ whole genome shotgun (WGS) entry which is preliminary data.</text>
</comment>
<dbReference type="Gene3D" id="3.40.50.10070">
    <property type="entry name" value="TolB, N-terminal domain"/>
    <property type="match status" value="1"/>
</dbReference>
<evidence type="ECO:0000256" key="1">
    <source>
        <dbReference type="ARBA" id="ARBA00023125"/>
    </source>
</evidence>
<keyword evidence="1 3" id="KW-0238">DNA-binding</keyword>
<feature type="compositionally biased region" description="Basic and acidic residues" evidence="4">
    <location>
        <begin position="12"/>
        <end position="22"/>
    </location>
</feature>
<evidence type="ECO:0000256" key="4">
    <source>
        <dbReference type="SAM" id="MobiDB-lite"/>
    </source>
</evidence>
<dbReference type="InterPro" id="IPR051677">
    <property type="entry name" value="AfsR-DnrI-RedD_regulator"/>
</dbReference>
<evidence type="ECO:0000259" key="5">
    <source>
        <dbReference type="PROSITE" id="PS51755"/>
    </source>
</evidence>
<dbReference type="Gene3D" id="1.25.40.10">
    <property type="entry name" value="Tetratricopeptide repeat domain"/>
    <property type="match status" value="1"/>
</dbReference>
<evidence type="ECO:0000313" key="6">
    <source>
        <dbReference type="EMBL" id="KAA0909822.1"/>
    </source>
</evidence>
<organism evidence="6 7">
    <name type="scientific">Aquicoccus porphyridii</name>
    <dbReference type="NCBI Taxonomy" id="1852029"/>
    <lineage>
        <taxon>Bacteria</taxon>
        <taxon>Pseudomonadati</taxon>
        <taxon>Pseudomonadota</taxon>
        <taxon>Alphaproteobacteria</taxon>
        <taxon>Rhodobacterales</taxon>
        <taxon>Paracoccaceae</taxon>
        <taxon>Aquicoccus</taxon>
    </lineage>
</organism>
<dbReference type="InterPro" id="IPR001867">
    <property type="entry name" value="OmpR/PhoB-type_DNA-bd"/>
</dbReference>
<reference evidence="6 7" key="1">
    <citation type="submission" date="2019-07" db="EMBL/GenBank/DDBJ databases">
        <title>Aquicoccus porphyridii gen. nov., sp. nov., isolated from a small marine red alga, Porphyridium marinum.</title>
        <authorList>
            <person name="Liu L."/>
        </authorList>
    </citation>
    <scope>NUCLEOTIDE SEQUENCE [LARGE SCALE GENOMIC DNA]</scope>
    <source>
        <strain evidence="6 7">L1 8-17</strain>
    </source>
</reference>
<proteinExistence type="predicted"/>
<name>A0A5A9YY81_9RHOB</name>
<dbReference type="Pfam" id="PF00486">
    <property type="entry name" value="Trans_reg_C"/>
    <property type="match status" value="1"/>
</dbReference>
<dbReference type="PANTHER" id="PTHR35807:SF1">
    <property type="entry name" value="TRANSCRIPTIONAL REGULATOR REDD"/>
    <property type="match status" value="1"/>
</dbReference>
<sequence length="561" mass="62043">MRCGRKRPGRRRRDEMASREATDTDMIGRIPDDLEGAQASNARNKPIESLRFGPFELDFNRYELRREGALVALEPRTFDLVALLARNRGRTVTRDEIFREVWPGRFVSDAALSSQIRSARKALGDDGTRQAVIATVHGRGFRLRNATVTLNPAPNTPIAPDHRENTAPCIAVLPCAAPGDDGRGAVIAGGLTEDLINALARNRWMRVVARNAAFALGRSGEPLDEVLHRLGADYAVTGSVRLAGDRVRVSIRLTEAPGLRCIWSDRFDRNLCDIFDLQDELSGLVAARIASQLGISEQKRAARLRPANLGAWELYQLGTAEFYRFTGEGNRRCQDLMRQSLARAPGFAEPYARLAYAMVLESVYFEGPTDGAHLDEALRLAERSVALDEQEANTLFALGRVQLARGEYGLAIDALETALDLNPCHALSHCGLGDSLVSDGRPEAAIPSFERALALSPHDPFRWAFMAYRSLAHMFLGDHAAAVHWARSATLVPNAHYWARAKLVSWLTHSGDIAMARANVPALMRTCPGFTRDFARSRLFFVRDPTHLEFFLDGLRRAGVP</sequence>
<dbReference type="EMBL" id="VINQ01000024">
    <property type="protein sequence ID" value="KAA0909822.1"/>
    <property type="molecule type" value="Genomic_DNA"/>
</dbReference>
<dbReference type="Pfam" id="PF13432">
    <property type="entry name" value="TPR_16"/>
    <property type="match status" value="2"/>
</dbReference>
<dbReference type="InterPro" id="IPR019734">
    <property type="entry name" value="TPR_rpt"/>
</dbReference>
<evidence type="ECO:0000256" key="2">
    <source>
        <dbReference type="PROSITE-ProRule" id="PRU00339"/>
    </source>
</evidence>
<dbReference type="Proteomes" id="UP000325291">
    <property type="component" value="Unassembled WGS sequence"/>
</dbReference>
<dbReference type="PANTHER" id="PTHR35807">
    <property type="entry name" value="TRANSCRIPTIONAL REGULATOR REDD-RELATED"/>
    <property type="match status" value="1"/>
</dbReference>
<dbReference type="AlphaFoldDB" id="A0A5A9YY81"/>
<accession>A0A5A9YY81</accession>
<evidence type="ECO:0000313" key="7">
    <source>
        <dbReference type="Proteomes" id="UP000325291"/>
    </source>
</evidence>
<feature type="DNA-binding region" description="OmpR/PhoB-type" evidence="3">
    <location>
        <begin position="47"/>
        <end position="145"/>
    </location>
</feature>
<dbReference type="GO" id="GO:0006355">
    <property type="term" value="P:regulation of DNA-templated transcription"/>
    <property type="evidence" value="ECO:0007669"/>
    <property type="project" value="InterPro"/>
</dbReference>
<dbReference type="SMART" id="SM00862">
    <property type="entry name" value="Trans_reg_C"/>
    <property type="match status" value="1"/>
</dbReference>
<gene>
    <name evidence="6" type="ORF">FLO80_19850</name>
</gene>
<dbReference type="PROSITE" id="PS51755">
    <property type="entry name" value="OMPR_PHOB"/>
    <property type="match status" value="1"/>
</dbReference>
<evidence type="ECO:0000256" key="3">
    <source>
        <dbReference type="PROSITE-ProRule" id="PRU01091"/>
    </source>
</evidence>
<keyword evidence="7" id="KW-1185">Reference proteome</keyword>
<feature type="repeat" description="TPR" evidence="2">
    <location>
        <begin position="426"/>
        <end position="459"/>
    </location>
</feature>
<feature type="repeat" description="TPR" evidence="2">
    <location>
        <begin position="392"/>
        <end position="425"/>
    </location>
</feature>
<dbReference type="SUPFAM" id="SSF46894">
    <property type="entry name" value="C-terminal effector domain of the bipartite response regulators"/>
    <property type="match status" value="1"/>
</dbReference>
<dbReference type="PROSITE" id="PS50005">
    <property type="entry name" value="TPR"/>
    <property type="match status" value="2"/>
</dbReference>
<dbReference type="SUPFAM" id="SSF48452">
    <property type="entry name" value="TPR-like"/>
    <property type="match status" value="1"/>
</dbReference>
<feature type="compositionally biased region" description="Basic residues" evidence="4">
    <location>
        <begin position="1"/>
        <end position="11"/>
    </location>
</feature>
<dbReference type="Gene3D" id="1.10.10.10">
    <property type="entry name" value="Winged helix-like DNA-binding domain superfamily/Winged helix DNA-binding domain"/>
    <property type="match status" value="1"/>
</dbReference>
<keyword evidence="2" id="KW-0802">TPR repeat</keyword>
<protein>
    <submittedName>
        <fullName evidence="6">Tetratricopeptide repeat protein</fullName>
    </submittedName>
</protein>
<dbReference type="InterPro" id="IPR036388">
    <property type="entry name" value="WH-like_DNA-bd_sf"/>
</dbReference>